<feature type="chain" id="PRO_5045426333" evidence="1">
    <location>
        <begin position="31"/>
        <end position="215"/>
    </location>
</feature>
<evidence type="ECO:0000313" key="3">
    <source>
        <dbReference type="Proteomes" id="UP001212803"/>
    </source>
</evidence>
<keyword evidence="3" id="KW-1185">Reference proteome</keyword>
<dbReference type="RefSeq" id="WP_270057836.1">
    <property type="nucleotide sequence ID" value="NZ_CP115149.1"/>
</dbReference>
<evidence type="ECO:0000256" key="1">
    <source>
        <dbReference type="SAM" id="SignalP"/>
    </source>
</evidence>
<name>A0ABY7MDQ1_9CHLR</name>
<gene>
    <name evidence="2" type="ORF">O0235_07050</name>
</gene>
<accession>A0ABY7MDQ1</accession>
<feature type="signal peptide" evidence="1">
    <location>
        <begin position="1"/>
        <end position="30"/>
    </location>
</feature>
<reference evidence="2 3" key="1">
    <citation type="journal article" date="2023" name="ISME J.">
        <title>Thermophilic Dehalococcoidia with unusual traits shed light on an unexpected past.</title>
        <authorList>
            <person name="Palmer M."/>
            <person name="Covington J.K."/>
            <person name="Zhou E.M."/>
            <person name="Thomas S.C."/>
            <person name="Habib N."/>
            <person name="Seymour C.O."/>
            <person name="Lai D."/>
            <person name="Johnston J."/>
            <person name="Hashimi A."/>
            <person name="Jiao J.Y."/>
            <person name="Muok A.R."/>
            <person name="Liu L."/>
            <person name="Xian W.D."/>
            <person name="Zhi X.Y."/>
            <person name="Li M.M."/>
            <person name="Silva L.P."/>
            <person name="Bowen B.P."/>
            <person name="Louie K."/>
            <person name="Briegel A."/>
            <person name="Pett-Ridge J."/>
            <person name="Weber P.K."/>
            <person name="Tocheva E.I."/>
            <person name="Woyke T."/>
            <person name="Northen T.R."/>
            <person name="Mayali X."/>
            <person name="Li W.J."/>
            <person name="Hedlund B.P."/>
        </authorList>
    </citation>
    <scope>NUCLEOTIDE SEQUENCE [LARGE SCALE GENOMIC DNA]</scope>
    <source>
        <strain evidence="2 3">YIM 72310</strain>
    </source>
</reference>
<evidence type="ECO:0000313" key="2">
    <source>
        <dbReference type="EMBL" id="WBL37323.1"/>
    </source>
</evidence>
<proteinExistence type="predicted"/>
<sequence>MTRIFVTPALLLLFVAGMAIGALTAPGAGAAQYTYFLYVNPGASTNLLTCGWHDVCEHPYNWGNALDWGNDPYTNRYVYWRSWGVADSGSGTMAYASPYDASSQRCYGAGAHVFDLAWQWKGSVAWLHTLLSPSAPTISIDGSWAGAFTSGGPMGTTVASEKSIDCRWTAPHLHQYSTAAGWFANTEVYPPAPSGGTGYNLSAFGNWQNRTTWTN</sequence>
<protein>
    <submittedName>
        <fullName evidence="2">Uncharacterized protein</fullName>
    </submittedName>
</protein>
<keyword evidence="1" id="KW-0732">Signal</keyword>
<organism evidence="2 3">
    <name type="scientific">Tepidiforma flava</name>
    <dbReference type="NCBI Taxonomy" id="3004094"/>
    <lineage>
        <taxon>Bacteria</taxon>
        <taxon>Bacillati</taxon>
        <taxon>Chloroflexota</taxon>
        <taxon>Tepidiformia</taxon>
        <taxon>Tepidiformales</taxon>
        <taxon>Tepidiformaceae</taxon>
        <taxon>Tepidiforma</taxon>
    </lineage>
</organism>
<dbReference type="EMBL" id="CP115149">
    <property type="protein sequence ID" value="WBL37323.1"/>
    <property type="molecule type" value="Genomic_DNA"/>
</dbReference>
<dbReference type="Proteomes" id="UP001212803">
    <property type="component" value="Chromosome"/>
</dbReference>